<evidence type="ECO:0000313" key="1">
    <source>
        <dbReference type="EMBL" id="AKV04091.1"/>
    </source>
</evidence>
<evidence type="ECO:0000313" key="2">
    <source>
        <dbReference type="Proteomes" id="UP000064967"/>
    </source>
</evidence>
<reference evidence="1 2" key="1">
    <citation type="submission" date="2015-08" db="EMBL/GenBank/DDBJ databases">
        <authorList>
            <person name="Babu N.S."/>
            <person name="Beckwith C.J."/>
            <person name="Beseler K.G."/>
            <person name="Brison A."/>
            <person name="Carone J.V."/>
            <person name="Caskin T.P."/>
            <person name="Diamond M."/>
            <person name="Durham M.E."/>
            <person name="Foxe J.M."/>
            <person name="Go M."/>
            <person name="Henderson B.A."/>
            <person name="Jones I.B."/>
            <person name="McGettigan J.A."/>
            <person name="Micheletti S.J."/>
            <person name="Nasrallah M.E."/>
            <person name="Ortiz D."/>
            <person name="Piller C.R."/>
            <person name="Privatt S.R."/>
            <person name="Schneider S.L."/>
            <person name="Sharp S."/>
            <person name="Smith T.C."/>
            <person name="Stanton J.D."/>
            <person name="Ullery H.E."/>
            <person name="Wilson R.J."/>
            <person name="Serrano M.G."/>
            <person name="Buck G."/>
            <person name="Lee V."/>
            <person name="Wang Y."/>
            <person name="Carvalho R."/>
            <person name="Voegtly L."/>
            <person name="Shi R."/>
            <person name="Duckworth R."/>
            <person name="Johnson A."/>
            <person name="Loviza R."/>
            <person name="Walstead R."/>
            <person name="Shah Z."/>
            <person name="Kiflezghi M."/>
            <person name="Wade K."/>
            <person name="Ball S.L."/>
            <person name="Bradley K.W."/>
            <person name="Asai D.J."/>
            <person name="Bowman C.A."/>
            <person name="Russell D.A."/>
            <person name="Pope W.H."/>
            <person name="Jacobs-Sera D."/>
            <person name="Hendrix R.W."/>
            <person name="Hatfull G.F."/>
        </authorList>
    </citation>
    <scope>NUCLEOTIDE SEQUENCE [LARGE SCALE GENOMIC DNA]</scope>
    <source>
        <strain evidence="1 2">DSM 27648</strain>
    </source>
</reference>
<name>A0A0K1QE94_9BACT</name>
<keyword evidence="2" id="KW-1185">Reference proteome</keyword>
<dbReference type="AlphaFoldDB" id="A0A0K1QE94"/>
<dbReference type="EMBL" id="CP012333">
    <property type="protein sequence ID" value="AKV04091.1"/>
    <property type="molecule type" value="Genomic_DNA"/>
</dbReference>
<proteinExistence type="predicted"/>
<dbReference type="KEGG" id="llu:AKJ09_10754"/>
<dbReference type="Proteomes" id="UP000064967">
    <property type="component" value="Chromosome"/>
</dbReference>
<sequence length="39" mass="4298">MTYEGRSEQLLLRPSCFASLFLGVLADARPSTQPALRDS</sequence>
<gene>
    <name evidence="1" type="ORF">AKJ09_10754</name>
</gene>
<protein>
    <submittedName>
        <fullName evidence="1">Uncharacterized protein</fullName>
    </submittedName>
</protein>
<accession>A0A0K1QE94</accession>
<organism evidence="1 2">
    <name type="scientific">Labilithrix luteola</name>
    <dbReference type="NCBI Taxonomy" id="1391654"/>
    <lineage>
        <taxon>Bacteria</taxon>
        <taxon>Pseudomonadati</taxon>
        <taxon>Myxococcota</taxon>
        <taxon>Polyangia</taxon>
        <taxon>Polyangiales</taxon>
        <taxon>Labilitrichaceae</taxon>
        <taxon>Labilithrix</taxon>
    </lineage>
</organism>